<protein>
    <submittedName>
        <fullName evidence="1">Uncharacterized protein</fullName>
    </submittedName>
</protein>
<dbReference type="EMBL" id="LAZR01000113">
    <property type="protein sequence ID" value="KKN90098.1"/>
    <property type="molecule type" value="Genomic_DNA"/>
</dbReference>
<proteinExistence type="predicted"/>
<reference evidence="1" key="1">
    <citation type="journal article" date="2015" name="Nature">
        <title>Complex archaea that bridge the gap between prokaryotes and eukaryotes.</title>
        <authorList>
            <person name="Spang A."/>
            <person name="Saw J.H."/>
            <person name="Jorgensen S.L."/>
            <person name="Zaremba-Niedzwiedzka K."/>
            <person name="Martijn J."/>
            <person name="Lind A.E."/>
            <person name="van Eijk R."/>
            <person name="Schleper C."/>
            <person name="Guy L."/>
            <person name="Ettema T.J."/>
        </authorList>
    </citation>
    <scope>NUCLEOTIDE SEQUENCE</scope>
</reference>
<gene>
    <name evidence="1" type="ORF">LCGC14_0232110</name>
</gene>
<accession>A0A0F9XEA2</accession>
<organism evidence="1">
    <name type="scientific">marine sediment metagenome</name>
    <dbReference type="NCBI Taxonomy" id="412755"/>
    <lineage>
        <taxon>unclassified sequences</taxon>
        <taxon>metagenomes</taxon>
        <taxon>ecological metagenomes</taxon>
    </lineage>
</organism>
<name>A0A0F9XEA2_9ZZZZ</name>
<sequence>MVHTKNLAFYSGDDVTINSSAKDINGNDINVTTGASFSWKMAVDEYSAAIVTKTSGFDTAGSTSNAGYSFTIASSESAALDGVYYHEAQVTKASVTTTILKGYLTIIRDLA</sequence>
<evidence type="ECO:0000313" key="1">
    <source>
        <dbReference type="EMBL" id="KKN90098.1"/>
    </source>
</evidence>
<comment type="caution">
    <text evidence="1">The sequence shown here is derived from an EMBL/GenBank/DDBJ whole genome shotgun (WGS) entry which is preliminary data.</text>
</comment>
<dbReference type="AlphaFoldDB" id="A0A0F9XEA2"/>